<proteinExistence type="predicted"/>
<sequence>MVWIRHLDIRMRESAVDDFLICSLSTLLPNLVSFVHSARGKDFDPKALLSTTPHRNLRVLCFTTGLITVPQFRSVLVTFPGLDDLSWGGCYIVEAEYRHWDPIVDCWGHLETMEHTPLQKISIPWVCEILEDLDRARVLLPNVKVVTIELENEVSLEMCREVMDIFPVLERFEGVQCMRWKKTSSEETTVRSTTAAAASFMAEIECEKEEEKDVEVYPLTILIFPDGDHFNVDRLIAWLPCVVKLELGRIGVKVLDAMTRTCGRNLVYTRFSLEEQCSVEMCRFFAMCSRLKECLGEGHFVLAEDIINGPEFIPEEEEEEIPDDETPMQEQQQASHLIQRQVHTKLARLRNLSEISFGPRYAVDPMLLLSGTATLSSMASQREIVRRGLDFLQEFAFGLLLESLPYLRKVELSKFVFPETAAYEELEWMDERKWWVIQEKCENQVLTVVAHRLL</sequence>
<organism evidence="1 2">
    <name type="scientific">Linnemannia schmuckeri</name>
    <dbReference type="NCBI Taxonomy" id="64567"/>
    <lineage>
        <taxon>Eukaryota</taxon>
        <taxon>Fungi</taxon>
        <taxon>Fungi incertae sedis</taxon>
        <taxon>Mucoromycota</taxon>
        <taxon>Mortierellomycotina</taxon>
        <taxon>Mortierellomycetes</taxon>
        <taxon>Mortierellales</taxon>
        <taxon>Mortierellaceae</taxon>
        <taxon>Linnemannia</taxon>
    </lineage>
</organism>
<evidence type="ECO:0000313" key="2">
    <source>
        <dbReference type="Proteomes" id="UP000748756"/>
    </source>
</evidence>
<name>A0A9P5VA10_9FUNG</name>
<evidence type="ECO:0000313" key="1">
    <source>
        <dbReference type="EMBL" id="KAF9148907.1"/>
    </source>
</evidence>
<gene>
    <name evidence="1" type="ORF">BG015_009322</name>
</gene>
<dbReference type="OrthoDB" id="2446972at2759"/>
<keyword evidence="2" id="KW-1185">Reference proteome</keyword>
<dbReference type="AlphaFoldDB" id="A0A9P5VA10"/>
<protein>
    <submittedName>
        <fullName evidence="1">Uncharacterized protein</fullName>
    </submittedName>
</protein>
<reference evidence="1" key="1">
    <citation type="journal article" date="2020" name="Fungal Divers.">
        <title>Resolving the Mortierellaceae phylogeny through synthesis of multi-gene phylogenetics and phylogenomics.</title>
        <authorList>
            <person name="Vandepol N."/>
            <person name="Liber J."/>
            <person name="Desiro A."/>
            <person name="Na H."/>
            <person name="Kennedy M."/>
            <person name="Barry K."/>
            <person name="Grigoriev I.V."/>
            <person name="Miller A.N."/>
            <person name="O'Donnell K."/>
            <person name="Stajich J.E."/>
            <person name="Bonito G."/>
        </authorList>
    </citation>
    <scope>NUCLEOTIDE SEQUENCE</scope>
    <source>
        <strain evidence="1">NRRL 6426</strain>
    </source>
</reference>
<accession>A0A9P5VA10</accession>
<dbReference type="Proteomes" id="UP000748756">
    <property type="component" value="Unassembled WGS sequence"/>
</dbReference>
<comment type="caution">
    <text evidence="1">The sequence shown here is derived from an EMBL/GenBank/DDBJ whole genome shotgun (WGS) entry which is preliminary data.</text>
</comment>
<dbReference type="EMBL" id="JAAAUQ010000598">
    <property type="protein sequence ID" value="KAF9148907.1"/>
    <property type="molecule type" value="Genomic_DNA"/>
</dbReference>